<evidence type="ECO:0000259" key="5">
    <source>
        <dbReference type="Pfam" id="PF04542"/>
    </source>
</evidence>
<dbReference type="InterPro" id="IPR007627">
    <property type="entry name" value="RNA_pol_sigma70_r2"/>
</dbReference>
<dbReference type="EMBL" id="VOSB01000002">
    <property type="protein sequence ID" value="TXE20002.1"/>
    <property type="molecule type" value="Genomic_DNA"/>
</dbReference>
<evidence type="ECO:0000313" key="8">
    <source>
        <dbReference type="Proteomes" id="UP000321938"/>
    </source>
</evidence>
<evidence type="ECO:0000313" key="7">
    <source>
        <dbReference type="EMBL" id="TXE20002.1"/>
    </source>
</evidence>
<evidence type="ECO:0000256" key="1">
    <source>
        <dbReference type="ARBA" id="ARBA00010641"/>
    </source>
</evidence>
<dbReference type="Proteomes" id="UP000321938">
    <property type="component" value="Unassembled WGS sequence"/>
</dbReference>
<dbReference type="AlphaFoldDB" id="A0A5C7BAS2"/>
<dbReference type="InterPro" id="IPR036388">
    <property type="entry name" value="WH-like_DNA-bd_sf"/>
</dbReference>
<feature type="domain" description="RNA polymerase sigma-70 region 2" evidence="5">
    <location>
        <begin position="19"/>
        <end position="82"/>
    </location>
</feature>
<evidence type="ECO:0000256" key="3">
    <source>
        <dbReference type="ARBA" id="ARBA00023082"/>
    </source>
</evidence>
<dbReference type="GO" id="GO:0016987">
    <property type="term" value="F:sigma factor activity"/>
    <property type="evidence" value="ECO:0007669"/>
    <property type="project" value="UniProtKB-KW"/>
</dbReference>
<dbReference type="GO" id="GO:0003677">
    <property type="term" value="F:DNA binding"/>
    <property type="evidence" value="ECO:0007669"/>
    <property type="project" value="InterPro"/>
</dbReference>
<proteinExistence type="inferred from homology"/>
<evidence type="ECO:0000256" key="4">
    <source>
        <dbReference type="ARBA" id="ARBA00023163"/>
    </source>
</evidence>
<organism evidence="7 8">
    <name type="scientific">Psychroserpens burtonensis</name>
    <dbReference type="NCBI Taxonomy" id="49278"/>
    <lineage>
        <taxon>Bacteria</taxon>
        <taxon>Pseudomonadati</taxon>
        <taxon>Bacteroidota</taxon>
        <taxon>Flavobacteriia</taxon>
        <taxon>Flavobacteriales</taxon>
        <taxon>Flavobacteriaceae</taxon>
        <taxon>Psychroserpens</taxon>
    </lineage>
</organism>
<comment type="caution">
    <text evidence="7">The sequence shown here is derived from an EMBL/GenBank/DDBJ whole genome shotgun (WGS) entry which is preliminary data.</text>
</comment>
<evidence type="ECO:0000259" key="6">
    <source>
        <dbReference type="Pfam" id="PF08281"/>
    </source>
</evidence>
<dbReference type="PANTHER" id="PTHR43133:SF46">
    <property type="entry name" value="RNA POLYMERASE SIGMA-70 FACTOR ECF SUBFAMILY"/>
    <property type="match status" value="1"/>
</dbReference>
<sequence length="174" mass="20593">MPKDLNENICEAKVFEHVYNTYSKDVHNFLYYKYGEQFNPKDKVQDAFIKLWVNCKKVTLSKAKSFLFTVASNMVLNDIKHHKVVLNYQRVIPQSHTNETPEFLLEHQQFFERYKKVLESLKEEQRVAFLLNKAEGKSHSEIADFLGVTKKVVEYRIYTAFGVFKKELEGFKIK</sequence>
<keyword evidence="3" id="KW-0731">Sigma factor</keyword>
<protein>
    <submittedName>
        <fullName evidence="7">Sigma-70 family RNA polymerase sigma factor</fullName>
    </submittedName>
</protein>
<keyword evidence="2" id="KW-0805">Transcription regulation</keyword>
<reference evidence="7 8" key="1">
    <citation type="submission" date="2019-08" db="EMBL/GenBank/DDBJ databases">
        <title>Genome of Psychroserpens burtonensis ACAM 167.</title>
        <authorList>
            <person name="Bowman J.P."/>
        </authorList>
    </citation>
    <scope>NUCLEOTIDE SEQUENCE [LARGE SCALE GENOMIC DNA]</scope>
    <source>
        <strain evidence="7 8">ACAM 167</strain>
    </source>
</reference>
<gene>
    <name evidence="7" type="ORF">ES692_01715</name>
</gene>
<keyword evidence="4" id="KW-0804">Transcription</keyword>
<keyword evidence="8" id="KW-1185">Reference proteome</keyword>
<dbReference type="OrthoDB" id="659855at2"/>
<dbReference type="NCBIfam" id="TIGR02937">
    <property type="entry name" value="sigma70-ECF"/>
    <property type="match status" value="1"/>
</dbReference>
<dbReference type="InterPro" id="IPR039425">
    <property type="entry name" value="RNA_pol_sigma-70-like"/>
</dbReference>
<dbReference type="Gene3D" id="1.10.1740.10">
    <property type="match status" value="1"/>
</dbReference>
<name>A0A5C7BAS2_9FLAO</name>
<dbReference type="RefSeq" id="WP_028873403.1">
    <property type="nucleotide sequence ID" value="NZ_VOSB01000002.1"/>
</dbReference>
<dbReference type="SUPFAM" id="SSF88659">
    <property type="entry name" value="Sigma3 and sigma4 domains of RNA polymerase sigma factors"/>
    <property type="match status" value="1"/>
</dbReference>
<dbReference type="InterPro" id="IPR013324">
    <property type="entry name" value="RNA_pol_sigma_r3/r4-like"/>
</dbReference>
<dbReference type="SUPFAM" id="SSF88946">
    <property type="entry name" value="Sigma2 domain of RNA polymerase sigma factors"/>
    <property type="match status" value="1"/>
</dbReference>
<dbReference type="Gene3D" id="1.10.10.10">
    <property type="entry name" value="Winged helix-like DNA-binding domain superfamily/Winged helix DNA-binding domain"/>
    <property type="match status" value="1"/>
</dbReference>
<dbReference type="GO" id="GO:0006352">
    <property type="term" value="P:DNA-templated transcription initiation"/>
    <property type="evidence" value="ECO:0007669"/>
    <property type="project" value="InterPro"/>
</dbReference>
<dbReference type="InterPro" id="IPR014284">
    <property type="entry name" value="RNA_pol_sigma-70_dom"/>
</dbReference>
<comment type="similarity">
    <text evidence="1">Belongs to the sigma-70 factor family. ECF subfamily.</text>
</comment>
<dbReference type="InterPro" id="IPR013249">
    <property type="entry name" value="RNA_pol_sigma70_r4_t2"/>
</dbReference>
<dbReference type="Pfam" id="PF04542">
    <property type="entry name" value="Sigma70_r2"/>
    <property type="match status" value="1"/>
</dbReference>
<dbReference type="InterPro" id="IPR013325">
    <property type="entry name" value="RNA_pol_sigma_r2"/>
</dbReference>
<feature type="domain" description="RNA polymerase sigma factor 70 region 4 type 2" evidence="6">
    <location>
        <begin position="113"/>
        <end position="159"/>
    </location>
</feature>
<dbReference type="PANTHER" id="PTHR43133">
    <property type="entry name" value="RNA POLYMERASE ECF-TYPE SIGMA FACTO"/>
    <property type="match status" value="1"/>
</dbReference>
<evidence type="ECO:0000256" key="2">
    <source>
        <dbReference type="ARBA" id="ARBA00023015"/>
    </source>
</evidence>
<accession>A0A5C7BAS2</accession>
<dbReference type="Pfam" id="PF08281">
    <property type="entry name" value="Sigma70_r4_2"/>
    <property type="match status" value="1"/>
</dbReference>
<dbReference type="STRING" id="1123037.GCA_000425305_00496"/>